<comment type="caution">
    <text evidence="3">The sequence shown here is derived from an EMBL/GenBank/DDBJ whole genome shotgun (WGS) entry which is preliminary data.</text>
</comment>
<proteinExistence type="predicted"/>
<dbReference type="AlphaFoldDB" id="A0A7J7V862"/>
<dbReference type="EMBL" id="JACAGC010000014">
    <property type="protein sequence ID" value="KAF6321221.1"/>
    <property type="molecule type" value="Genomic_DNA"/>
</dbReference>
<dbReference type="GO" id="GO:0016316">
    <property type="term" value="F:phosphatidylinositol-3,4-bisphosphate 4-phosphatase activity"/>
    <property type="evidence" value="ECO:0007669"/>
    <property type="project" value="InterPro"/>
</dbReference>
<name>A0A7J7V862_RHIFE</name>
<dbReference type="PANTHER" id="PTHR12187">
    <property type="entry name" value="AGAP000124-PA"/>
    <property type="match status" value="1"/>
</dbReference>
<sequence>MLRNDQDTLMARWTGRNSRSSLQVDWHEEEWEKVWLNVDKSLECIIQRVDKLLQKERMHGEGCEDVFPGAGSGTSKKGNRNSHAYWITPEHPFCDAPASPRPSTTPSAACHPHLTTRAYASTPPPSLPPPHAASVCLCVCLTPCPPSYADCREGCRAGRGVVGPRAAAVRWEAPGLHAPGGRVCICVSGKGPPGSRCRHSESWAPGLFWFVSQSENLKEAKVQMSF</sequence>
<organism evidence="3 4">
    <name type="scientific">Rhinolophus ferrumequinum</name>
    <name type="common">Greater horseshoe bat</name>
    <dbReference type="NCBI Taxonomy" id="59479"/>
    <lineage>
        <taxon>Eukaryota</taxon>
        <taxon>Metazoa</taxon>
        <taxon>Chordata</taxon>
        <taxon>Craniata</taxon>
        <taxon>Vertebrata</taxon>
        <taxon>Euteleostomi</taxon>
        <taxon>Mammalia</taxon>
        <taxon>Eutheria</taxon>
        <taxon>Laurasiatheria</taxon>
        <taxon>Chiroptera</taxon>
        <taxon>Yinpterochiroptera</taxon>
        <taxon>Rhinolophoidea</taxon>
        <taxon>Rhinolophidae</taxon>
        <taxon>Rhinolophinae</taxon>
        <taxon>Rhinolophus</taxon>
    </lineage>
</organism>
<dbReference type="Proteomes" id="UP000585614">
    <property type="component" value="Unassembled WGS sequence"/>
</dbReference>
<keyword evidence="1" id="KW-0378">Hydrolase</keyword>
<evidence type="ECO:0000256" key="1">
    <source>
        <dbReference type="ARBA" id="ARBA00022801"/>
    </source>
</evidence>
<evidence type="ECO:0000256" key="2">
    <source>
        <dbReference type="ARBA" id="ARBA00023098"/>
    </source>
</evidence>
<keyword evidence="2" id="KW-0443">Lipid metabolism</keyword>
<evidence type="ECO:0000313" key="4">
    <source>
        <dbReference type="Proteomes" id="UP000585614"/>
    </source>
</evidence>
<accession>A0A7J7V862</accession>
<evidence type="ECO:0000313" key="3">
    <source>
        <dbReference type="EMBL" id="KAF6321221.1"/>
    </source>
</evidence>
<gene>
    <name evidence="3" type="ORF">mRhiFer1_006875</name>
</gene>
<dbReference type="GO" id="GO:0005737">
    <property type="term" value="C:cytoplasm"/>
    <property type="evidence" value="ECO:0007669"/>
    <property type="project" value="TreeGrafter"/>
</dbReference>
<reference evidence="3 4" key="1">
    <citation type="journal article" date="2020" name="Nature">
        <title>Six reference-quality genomes reveal evolution of bat adaptations.</title>
        <authorList>
            <person name="Jebb D."/>
            <person name="Huang Z."/>
            <person name="Pippel M."/>
            <person name="Hughes G.M."/>
            <person name="Lavrichenko K."/>
            <person name="Devanna P."/>
            <person name="Winkler S."/>
            <person name="Jermiin L.S."/>
            <person name="Skirmuntt E.C."/>
            <person name="Katzourakis A."/>
            <person name="Burkitt-Gray L."/>
            <person name="Ray D.A."/>
            <person name="Sullivan K.A.M."/>
            <person name="Roscito J.G."/>
            <person name="Kirilenko B.M."/>
            <person name="Davalos L.M."/>
            <person name="Corthals A.P."/>
            <person name="Power M.L."/>
            <person name="Jones G."/>
            <person name="Ransome R.D."/>
            <person name="Dechmann D.K.N."/>
            <person name="Locatelli A.G."/>
            <person name="Puechmaille S.J."/>
            <person name="Fedrigo O."/>
            <person name="Jarvis E.D."/>
            <person name="Hiller M."/>
            <person name="Vernes S.C."/>
            <person name="Myers E.W."/>
            <person name="Teeling E.C."/>
        </authorList>
    </citation>
    <scope>NUCLEOTIDE SEQUENCE [LARGE SCALE GENOMIC DNA]</scope>
    <source>
        <strain evidence="3">MRhiFer1</strain>
        <tissue evidence="3">Lung</tissue>
    </source>
</reference>
<dbReference type="PANTHER" id="PTHR12187:SF4">
    <property type="entry name" value="INOSITOL POLYPHOSPHATE-4-PHOSPHATASE TYPE I A"/>
    <property type="match status" value="1"/>
</dbReference>
<dbReference type="InterPro" id="IPR039034">
    <property type="entry name" value="INPP4"/>
</dbReference>
<protein>
    <submittedName>
        <fullName evidence="3">Inositol polyphosphate-4-phosphatase type I A</fullName>
    </submittedName>
</protein>